<dbReference type="GO" id="GO:0022857">
    <property type="term" value="F:transmembrane transporter activity"/>
    <property type="evidence" value="ECO:0007669"/>
    <property type="project" value="InterPro"/>
</dbReference>
<dbReference type="InterPro" id="IPR000109">
    <property type="entry name" value="POT_fam"/>
</dbReference>
<evidence type="ECO:0000313" key="8">
    <source>
        <dbReference type="Proteomes" id="UP000507245"/>
    </source>
</evidence>
<dbReference type="EMBL" id="CAEKKB010000002">
    <property type="protein sequence ID" value="CAB4299691.1"/>
    <property type="molecule type" value="Genomic_DNA"/>
</dbReference>
<name>A0A6J5WH16_PRUAR</name>
<dbReference type="OrthoDB" id="8904098at2759"/>
<comment type="subcellular location">
    <subcellularLocation>
        <location evidence="1">Membrane</location>
        <topology evidence="1">Multi-pass membrane protein</topology>
    </subcellularLocation>
</comment>
<evidence type="ECO:0000256" key="3">
    <source>
        <dbReference type="ARBA" id="ARBA00022692"/>
    </source>
</evidence>
<dbReference type="Proteomes" id="UP000507245">
    <property type="component" value="Unassembled WGS sequence"/>
</dbReference>
<feature type="transmembrane region" description="Helical" evidence="6">
    <location>
        <begin position="48"/>
        <end position="74"/>
    </location>
</feature>
<comment type="similarity">
    <text evidence="2">Belongs to the major facilitator superfamily. Proton-dependent oligopeptide transporter (POT/PTR) (TC 2.A.17) family.</text>
</comment>
<dbReference type="AlphaFoldDB" id="A0A6J5WH16"/>
<dbReference type="InterPro" id="IPR036259">
    <property type="entry name" value="MFS_trans_sf"/>
</dbReference>
<accession>A0A6J5WH16</accession>
<evidence type="ECO:0000256" key="1">
    <source>
        <dbReference type="ARBA" id="ARBA00004141"/>
    </source>
</evidence>
<proteinExistence type="inferred from homology"/>
<evidence type="ECO:0000256" key="2">
    <source>
        <dbReference type="ARBA" id="ARBA00005982"/>
    </source>
</evidence>
<gene>
    <name evidence="7" type="ORF">ORAREDHAP_LOCUS14323</name>
</gene>
<organism evidence="7 8">
    <name type="scientific">Prunus armeniaca</name>
    <name type="common">Apricot</name>
    <name type="synonym">Armeniaca vulgaris</name>
    <dbReference type="NCBI Taxonomy" id="36596"/>
    <lineage>
        <taxon>Eukaryota</taxon>
        <taxon>Viridiplantae</taxon>
        <taxon>Streptophyta</taxon>
        <taxon>Embryophyta</taxon>
        <taxon>Tracheophyta</taxon>
        <taxon>Spermatophyta</taxon>
        <taxon>Magnoliopsida</taxon>
        <taxon>eudicotyledons</taxon>
        <taxon>Gunneridae</taxon>
        <taxon>Pentapetalae</taxon>
        <taxon>rosids</taxon>
        <taxon>fabids</taxon>
        <taxon>Rosales</taxon>
        <taxon>Rosaceae</taxon>
        <taxon>Amygdaloideae</taxon>
        <taxon>Amygdaleae</taxon>
        <taxon>Prunus</taxon>
    </lineage>
</organism>
<evidence type="ECO:0000313" key="7">
    <source>
        <dbReference type="EMBL" id="CAB4299691.1"/>
    </source>
</evidence>
<evidence type="ECO:0000256" key="5">
    <source>
        <dbReference type="ARBA" id="ARBA00023136"/>
    </source>
</evidence>
<reference evidence="8" key="1">
    <citation type="journal article" date="2020" name="Genome Biol.">
        <title>Gamete binning: chromosome-level and haplotype-resolved genome assembly enabled by high-throughput single-cell sequencing of gamete genomes.</title>
        <authorList>
            <person name="Campoy J.A."/>
            <person name="Sun H."/>
            <person name="Goel M."/>
            <person name="Jiao W.-B."/>
            <person name="Folz-Donahue K."/>
            <person name="Wang N."/>
            <person name="Rubio M."/>
            <person name="Liu C."/>
            <person name="Kukat C."/>
            <person name="Ruiz D."/>
            <person name="Huettel B."/>
            <person name="Schneeberger K."/>
        </authorList>
    </citation>
    <scope>NUCLEOTIDE SEQUENCE [LARGE SCALE GENOMIC DNA]</scope>
    <source>
        <strain evidence="8">cv. Rojo Pasion</strain>
    </source>
</reference>
<feature type="transmembrane region" description="Helical" evidence="6">
    <location>
        <begin position="206"/>
        <end position="228"/>
    </location>
</feature>
<dbReference type="CDD" id="cd17419">
    <property type="entry name" value="MFS_NPF7"/>
    <property type="match status" value="1"/>
</dbReference>
<feature type="transmembrane region" description="Helical" evidence="6">
    <location>
        <begin position="357"/>
        <end position="379"/>
    </location>
</feature>
<feature type="transmembrane region" description="Helical" evidence="6">
    <location>
        <begin position="399"/>
        <end position="418"/>
    </location>
</feature>
<protein>
    <submittedName>
        <fullName evidence="7">Uncharacterized protein</fullName>
    </submittedName>
</protein>
<evidence type="ECO:0000256" key="4">
    <source>
        <dbReference type="ARBA" id="ARBA00022989"/>
    </source>
</evidence>
<dbReference type="Pfam" id="PF00854">
    <property type="entry name" value="PTR2"/>
    <property type="match status" value="1"/>
</dbReference>
<keyword evidence="3 6" id="KW-0812">Transmembrane</keyword>
<dbReference type="GO" id="GO:0016020">
    <property type="term" value="C:membrane"/>
    <property type="evidence" value="ECO:0007669"/>
    <property type="project" value="UniProtKB-SubCell"/>
</dbReference>
<feature type="transmembrane region" description="Helical" evidence="6">
    <location>
        <begin position="234"/>
        <end position="254"/>
    </location>
</feature>
<feature type="transmembrane region" description="Helical" evidence="6">
    <location>
        <begin position="160"/>
        <end position="179"/>
    </location>
</feature>
<feature type="transmembrane region" description="Helical" evidence="6">
    <location>
        <begin position="438"/>
        <end position="456"/>
    </location>
</feature>
<feature type="transmembrane region" description="Helical" evidence="6">
    <location>
        <begin position="560"/>
        <end position="578"/>
    </location>
</feature>
<feature type="transmembrane region" description="Helical" evidence="6">
    <location>
        <begin position="120"/>
        <end position="140"/>
    </location>
</feature>
<keyword evidence="5 6" id="KW-0472">Membrane</keyword>
<feature type="transmembrane region" description="Helical" evidence="6">
    <location>
        <begin position="516"/>
        <end position="540"/>
    </location>
</feature>
<keyword evidence="4 6" id="KW-1133">Transmembrane helix</keyword>
<feature type="transmembrane region" description="Helical" evidence="6">
    <location>
        <begin position="94"/>
        <end position="113"/>
    </location>
</feature>
<dbReference type="SUPFAM" id="SSF103473">
    <property type="entry name" value="MFS general substrate transporter"/>
    <property type="match status" value="1"/>
</dbReference>
<dbReference type="PANTHER" id="PTHR11654">
    <property type="entry name" value="OLIGOPEPTIDE TRANSPORTER-RELATED"/>
    <property type="match status" value="1"/>
</dbReference>
<dbReference type="Gene3D" id="1.20.1250.20">
    <property type="entry name" value="MFS general substrate transporter like domains"/>
    <property type="match status" value="1"/>
</dbReference>
<evidence type="ECO:0000256" key="6">
    <source>
        <dbReference type="SAM" id="Phobius"/>
    </source>
</evidence>
<sequence>MAMACLNVSKVDQEYVEEKNQKIKEVCTLDGTTDWYGRPAVRGRTGTWVAATLILVNQGLATLAFFGVGVNLVLMLTRVLGQDNAEAANNVSKWTGTVYLFSLLGAFLSDSYWGRYKTCAVFQLIFVIGLSMLSLSTYIFLLKPKGCGDKNTPCGDHSAFVIGLFYISIYLIALGNGGYQPNIATFGADQFDDQGDPKEGQSKIAFFSYFYLALNLGSLFSNTILGYFEDKGMWTLGFWASTGSAAIALVLFLCGTPRYRHFKPQGNPLSRFCRVMVAATRKWKVEMMPSGEDLYEEDGKECSQNDRNIVHTHGFKFLDRAAVITSKEMNEMDKGAHNPWRLCTVTQVEEVKCILRLLPIWLCTILYSVVFTQMASLFVEQGASMKTTVSGFHIPPASMSSFDILSVAAFIFICRRFLDPLFGRLRKKKLTELQRMGIGLVIAIMAMVSAGVVEVFRLKYAVKECNNCENPSSLSIFWQVPQFVLVGASEVFMYVGQLEFFNGQAPDGLKSFGSALCMTSISLGNYVSSLLVTIVMKVSTRDEMPGWIPGNLNKGHLDRFYFLLAALTTADLLVYILCAKWYKYIKFEAKGGNDNNGVHNIGQPELGV</sequence>
<feature type="transmembrane region" description="Helical" evidence="6">
    <location>
        <begin position="476"/>
        <end position="495"/>
    </location>
</feature>
<keyword evidence="8" id="KW-1185">Reference proteome</keyword>